<dbReference type="EMBL" id="CP146284">
    <property type="protein sequence ID" value="WWV66298.1"/>
    <property type="molecule type" value="Genomic_DNA"/>
</dbReference>
<reference evidence="3 4" key="1">
    <citation type="submission" date="2024-02" db="EMBL/GenBank/DDBJ databases">
        <title>Whole genome sequencing of Parabacteroides sp. AD58.</title>
        <authorList>
            <person name="Chaplin A.V."/>
            <person name="Pikina A.P."/>
            <person name="Sokolova S.R."/>
            <person name="Korostin D.O."/>
            <person name="Efimov B.A."/>
        </authorList>
    </citation>
    <scope>NUCLEOTIDE SEQUENCE [LARGE SCALE GENOMIC DNA]</scope>
    <source>
        <strain evidence="3 4">AD58</strain>
    </source>
</reference>
<name>A0ABZ2IR23_9BACT</name>
<sequence>MKKIITVVGARPQFIKAAMFSRAIQLHNQTDREPVNEQLIHTGQHYDENMSRIFFSEMGITRPTWQLHCGQTTHGAMTGQMLIEIEKILLDQRPDYLVVYGDTNSTLAGALAASKLHIPVVHIEAGLRSFNKAMPEEINRILTDHVSTLLCCPTHEAVQHLAEENIHAGVYHVGDIMYDAALFFGRQAEETSDIMQRLQLHSKGFRLCTVHRAENTDEDERLSSIVAALKQIASSHCPLVFPLHPRTRQYLEKYQLLEELTAHPNIRLTEPLGFLDMVMLEKQASTILTDSGGVQKEAYFHRTPCITLREETEWTETVTAGWNQIAGYRTDQILACLENNPVRHEIDEYGQGNTAQKILELL</sequence>
<dbReference type="Gene3D" id="3.40.50.2000">
    <property type="entry name" value="Glycogen Phosphorylase B"/>
    <property type="match status" value="2"/>
</dbReference>
<dbReference type="Pfam" id="PF02350">
    <property type="entry name" value="Epimerase_2"/>
    <property type="match status" value="1"/>
</dbReference>
<dbReference type="InterPro" id="IPR029767">
    <property type="entry name" value="WecB-like"/>
</dbReference>
<organism evidence="3 4">
    <name type="scientific">Parabacteroides absconsus</name>
    <dbReference type="NCBI Taxonomy" id="2951805"/>
    <lineage>
        <taxon>Bacteria</taxon>
        <taxon>Pseudomonadati</taxon>
        <taxon>Bacteroidota</taxon>
        <taxon>Bacteroidia</taxon>
        <taxon>Bacteroidales</taxon>
        <taxon>Tannerellaceae</taxon>
        <taxon>Parabacteroides</taxon>
    </lineage>
</organism>
<dbReference type="InterPro" id="IPR003331">
    <property type="entry name" value="UDP_GlcNAc_Epimerase_2_dom"/>
</dbReference>
<evidence type="ECO:0000313" key="3">
    <source>
        <dbReference type="EMBL" id="WWV66298.1"/>
    </source>
</evidence>
<dbReference type="PANTHER" id="PTHR43174">
    <property type="entry name" value="UDP-N-ACETYLGLUCOSAMINE 2-EPIMERASE"/>
    <property type="match status" value="1"/>
</dbReference>
<protein>
    <submittedName>
        <fullName evidence="3">UDP-N-acetylglucosamine 2-epimerase (Non-hydrolyzing)</fullName>
        <ecNumber evidence="3">5.1.3.14</ecNumber>
    </submittedName>
</protein>
<evidence type="ECO:0000259" key="2">
    <source>
        <dbReference type="Pfam" id="PF02350"/>
    </source>
</evidence>
<proteinExistence type="inferred from homology"/>
<dbReference type="GO" id="GO:0008761">
    <property type="term" value="F:UDP-N-acetylglucosamine 2-epimerase activity"/>
    <property type="evidence" value="ECO:0007669"/>
    <property type="project" value="UniProtKB-EC"/>
</dbReference>
<dbReference type="PANTHER" id="PTHR43174:SF1">
    <property type="entry name" value="UDP-N-ACETYLGLUCOSAMINE 2-EPIMERASE"/>
    <property type="match status" value="1"/>
</dbReference>
<dbReference type="NCBIfam" id="TIGR00236">
    <property type="entry name" value="wecB"/>
    <property type="match status" value="1"/>
</dbReference>
<feature type="domain" description="UDP-N-acetylglucosamine 2-epimerase" evidence="2">
    <location>
        <begin position="32"/>
        <end position="362"/>
    </location>
</feature>
<accession>A0ABZ2IR23</accession>
<keyword evidence="4" id="KW-1185">Reference proteome</keyword>
<dbReference type="EC" id="5.1.3.14" evidence="3"/>
<dbReference type="CDD" id="cd03786">
    <property type="entry name" value="GTB_UDP-GlcNAc_2-Epimerase"/>
    <property type="match status" value="1"/>
</dbReference>
<evidence type="ECO:0000256" key="1">
    <source>
        <dbReference type="RuleBase" id="RU003513"/>
    </source>
</evidence>
<dbReference type="RefSeq" id="WP_251968027.1">
    <property type="nucleotide sequence ID" value="NZ_CP146284.1"/>
</dbReference>
<evidence type="ECO:0000313" key="4">
    <source>
        <dbReference type="Proteomes" id="UP001320603"/>
    </source>
</evidence>
<gene>
    <name evidence="3" type="primary">wecB</name>
    <name evidence="3" type="ORF">NEE14_015210</name>
</gene>
<dbReference type="SUPFAM" id="SSF53756">
    <property type="entry name" value="UDP-Glycosyltransferase/glycogen phosphorylase"/>
    <property type="match status" value="1"/>
</dbReference>
<comment type="similarity">
    <text evidence="1">Belongs to the UDP-N-acetylglucosamine 2-epimerase family.</text>
</comment>
<dbReference type="Proteomes" id="UP001320603">
    <property type="component" value="Chromosome"/>
</dbReference>
<keyword evidence="1 3" id="KW-0413">Isomerase</keyword>